<dbReference type="NCBIfam" id="TIGR03830">
    <property type="entry name" value="CxxCG_CxxCG_HTH"/>
    <property type="match status" value="1"/>
</dbReference>
<dbReference type="Gene3D" id="1.10.260.40">
    <property type="entry name" value="lambda repressor-like DNA-binding domains"/>
    <property type="match status" value="1"/>
</dbReference>
<dbReference type="InterPro" id="IPR010982">
    <property type="entry name" value="Lambda_DNA-bd_dom_sf"/>
</dbReference>
<evidence type="ECO:0000313" key="2">
    <source>
        <dbReference type="EMBL" id="HAV93048.1"/>
    </source>
</evidence>
<dbReference type="GO" id="GO:0003677">
    <property type="term" value="F:DNA binding"/>
    <property type="evidence" value="ECO:0007669"/>
    <property type="project" value="InterPro"/>
</dbReference>
<name>A0A350HBY2_UNCW3</name>
<reference evidence="2 3" key="1">
    <citation type="journal article" date="2018" name="Nat. Biotechnol.">
        <title>A standardized bacterial taxonomy based on genome phylogeny substantially revises the tree of life.</title>
        <authorList>
            <person name="Parks D.H."/>
            <person name="Chuvochina M."/>
            <person name="Waite D.W."/>
            <person name="Rinke C."/>
            <person name="Skarshewski A."/>
            <person name="Chaumeil P.A."/>
            <person name="Hugenholtz P."/>
        </authorList>
    </citation>
    <scope>NUCLEOTIDE SEQUENCE [LARGE SCALE GENOMIC DNA]</scope>
    <source>
        <strain evidence="2">UBA9956</strain>
    </source>
</reference>
<dbReference type="InterPro" id="IPR032758">
    <property type="entry name" value="MqsA/HigA-2"/>
</dbReference>
<dbReference type="EMBL" id="DMZY01000228">
    <property type="protein sequence ID" value="HAV93048.1"/>
    <property type="molecule type" value="Genomic_DNA"/>
</dbReference>
<dbReference type="Proteomes" id="UP000264062">
    <property type="component" value="Unassembled WGS sequence"/>
</dbReference>
<feature type="domain" description="HTH cro/C1-type" evidence="1">
    <location>
        <begin position="75"/>
        <end position="106"/>
    </location>
</feature>
<protein>
    <recommendedName>
        <fullName evidence="1">HTH cro/C1-type domain-containing protein</fullName>
    </recommendedName>
</protein>
<dbReference type="InterPro" id="IPR001387">
    <property type="entry name" value="Cro/C1-type_HTH"/>
</dbReference>
<dbReference type="PROSITE" id="PS50943">
    <property type="entry name" value="HTH_CROC1"/>
    <property type="match status" value="1"/>
</dbReference>
<comment type="caution">
    <text evidence="2">The sequence shown here is derived from an EMBL/GenBank/DDBJ whole genome shotgun (WGS) entry which is preliminary data.</text>
</comment>
<dbReference type="InterPro" id="IPR022452">
    <property type="entry name" value="MqsA"/>
</dbReference>
<sequence length="214" mass="25069">MKEYCFKCDDMMDAIVKKKKEAFKVKGEPIEMVNEVLFCKKCNSEMSNEEYDSRSLERAFVEYRKRHNILSPAEIKSIREKYKVSQKDFALILGFGEITITRYENGMIPDKPYSELIKMMEDKGNFLRAIRESKLSDKDKNRIIGKIDILDINSDNGKSQKLEFSTLFKTKLTSTIIEELTAKKRKTKEIRIECNFDQCKDDMYNEFNLGVENG</sequence>
<dbReference type="CDD" id="cd00093">
    <property type="entry name" value="HTH_XRE"/>
    <property type="match status" value="1"/>
</dbReference>
<proteinExistence type="predicted"/>
<dbReference type="Pfam" id="PF15731">
    <property type="entry name" value="MqsA_antitoxin"/>
    <property type="match status" value="1"/>
</dbReference>
<evidence type="ECO:0000313" key="3">
    <source>
        <dbReference type="Proteomes" id="UP000264062"/>
    </source>
</evidence>
<gene>
    <name evidence="2" type="ORF">DCW38_07720</name>
</gene>
<accession>A0A350HBY2</accession>
<evidence type="ECO:0000259" key="1">
    <source>
        <dbReference type="PROSITE" id="PS50943"/>
    </source>
</evidence>
<dbReference type="SUPFAM" id="SSF47413">
    <property type="entry name" value="lambda repressor-like DNA-binding domains"/>
    <property type="match status" value="1"/>
</dbReference>
<organism evidence="2 3">
    <name type="scientific">candidate division WOR-3 bacterium</name>
    <dbReference type="NCBI Taxonomy" id="2052148"/>
    <lineage>
        <taxon>Bacteria</taxon>
        <taxon>Bacteria division WOR-3</taxon>
    </lineage>
</organism>
<dbReference type="AlphaFoldDB" id="A0A350HBY2"/>